<protein>
    <recommendedName>
        <fullName evidence="3">DUF2867 domain-containing protein</fullName>
    </recommendedName>
</protein>
<gene>
    <name evidence="1" type="ORF">RAS12_00715</name>
</gene>
<evidence type="ECO:0000313" key="1">
    <source>
        <dbReference type="EMBL" id="WMD20926.1"/>
    </source>
</evidence>
<reference evidence="1 2" key="1">
    <citation type="submission" date="2023-08" db="EMBL/GenBank/DDBJ databases">
        <title>Achromobacter seleniivolatilans sp. nov., isolated from seleniferous soil.</title>
        <authorList>
            <person name="Zhang S."/>
            <person name="Li K."/>
            <person name="Peng J."/>
            <person name="Zhao Q."/>
            <person name="Wang H."/>
            <person name="Guo Y."/>
        </authorList>
    </citation>
    <scope>NUCLEOTIDE SEQUENCE [LARGE SCALE GENOMIC DNA]</scope>
    <source>
        <strain evidence="1 2">R39</strain>
    </source>
</reference>
<evidence type="ECO:0000313" key="2">
    <source>
        <dbReference type="Proteomes" id="UP001234798"/>
    </source>
</evidence>
<accession>A0ABY9M1Q6</accession>
<keyword evidence="2" id="KW-1185">Reference proteome</keyword>
<dbReference type="Proteomes" id="UP001234798">
    <property type="component" value="Chromosome"/>
</dbReference>
<organism evidence="1 2">
    <name type="scientific">Achromobacter seleniivolatilans</name>
    <dbReference type="NCBI Taxonomy" id="3047478"/>
    <lineage>
        <taxon>Bacteria</taxon>
        <taxon>Pseudomonadati</taxon>
        <taxon>Pseudomonadota</taxon>
        <taxon>Betaproteobacteria</taxon>
        <taxon>Burkholderiales</taxon>
        <taxon>Alcaligenaceae</taxon>
        <taxon>Achromobacter</taxon>
    </lineage>
</organism>
<dbReference type="RefSeq" id="WP_306944499.1">
    <property type="nucleotide sequence ID" value="NZ_CP132976.1"/>
</dbReference>
<dbReference type="EMBL" id="CP132976">
    <property type="protein sequence ID" value="WMD20926.1"/>
    <property type="molecule type" value="Genomic_DNA"/>
</dbReference>
<evidence type="ECO:0008006" key="3">
    <source>
        <dbReference type="Google" id="ProtNLM"/>
    </source>
</evidence>
<sequence>MAAAIAYRPDQDPFFRNMIALREAPMRLLMALGRNAVPRAAFGLDDFTRAAQSETEIVYGLIGQFWKPGYGLVAVPDGTAFKTYGEPGVAKLAFNFLVTQRAGGEVILSTETRVFCPDEAARKRFTPYWYLVRPVSGLIRRRMLTRIKRASLAA</sequence>
<name>A0ABY9M1Q6_9BURK</name>
<proteinExistence type="predicted"/>